<dbReference type="Proteomes" id="UP000570166">
    <property type="component" value="Unassembled WGS sequence"/>
</dbReference>
<comment type="caution">
    <text evidence="2">The sequence shown here is derived from an EMBL/GenBank/DDBJ whole genome shotgun (WGS) entry which is preliminary data.</text>
</comment>
<dbReference type="AlphaFoldDB" id="A0A838LCH8"/>
<dbReference type="CDD" id="cd03441">
    <property type="entry name" value="R_hydratase_like"/>
    <property type="match status" value="1"/>
</dbReference>
<dbReference type="GO" id="GO:0019171">
    <property type="term" value="F:(3R)-hydroxyacyl-[acyl-carrier-protein] dehydratase activity"/>
    <property type="evidence" value="ECO:0007669"/>
    <property type="project" value="TreeGrafter"/>
</dbReference>
<dbReference type="EMBL" id="JACEIB010000027">
    <property type="protein sequence ID" value="MBA2936560.1"/>
    <property type="molecule type" value="Genomic_DNA"/>
</dbReference>
<dbReference type="InterPro" id="IPR029069">
    <property type="entry name" value="HotDog_dom_sf"/>
</dbReference>
<dbReference type="InterPro" id="IPR039569">
    <property type="entry name" value="FAS1-like_DH_region"/>
</dbReference>
<dbReference type="PANTHER" id="PTHR43437:SF3">
    <property type="entry name" value="HYDROXYACYL-THIOESTER DEHYDRATASE TYPE 2, MITOCHONDRIAL"/>
    <property type="match status" value="1"/>
</dbReference>
<dbReference type="InterPro" id="IPR050965">
    <property type="entry name" value="UPF0336/Enoyl-CoA_hydratase"/>
</dbReference>
<accession>A0A838LCH8</accession>
<reference evidence="2 3" key="1">
    <citation type="submission" date="2020-07" db="EMBL/GenBank/DDBJ databases">
        <authorList>
            <person name="Sun Q."/>
        </authorList>
    </citation>
    <scope>NUCLEOTIDE SEQUENCE [LARGE SCALE GENOMIC DNA]</scope>
    <source>
        <strain evidence="2 3">CGMCC 1.13654</strain>
    </source>
</reference>
<gene>
    <name evidence="2" type="ORF">HZF05_20965</name>
</gene>
<dbReference type="RefSeq" id="WP_160364396.1">
    <property type="nucleotide sequence ID" value="NZ_JACEIB010000027.1"/>
</dbReference>
<dbReference type="PANTHER" id="PTHR43437">
    <property type="entry name" value="HYDROXYACYL-THIOESTER DEHYDRATASE TYPE 2, MITOCHONDRIAL-RELATED"/>
    <property type="match status" value="1"/>
</dbReference>
<evidence type="ECO:0000313" key="2">
    <source>
        <dbReference type="EMBL" id="MBA2936560.1"/>
    </source>
</evidence>
<dbReference type="Gene3D" id="3.10.129.10">
    <property type="entry name" value="Hotdog Thioesterase"/>
    <property type="match status" value="2"/>
</dbReference>
<feature type="domain" description="FAS1-like dehydratase" evidence="1">
    <location>
        <begin position="25"/>
        <end position="148"/>
    </location>
</feature>
<dbReference type="Pfam" id="PF13452">
    <property type="entry name" value="FAS1_DH_region"/>
    <property type="match status" value="1"/>
</dbReference>
<evidence type="ECO:0000259" key="1">
    <source>
        <dbReference type="Pfam" id="PF13452"/>
    </source>
</evidence>
<keyword evidence="3" id="KW-1185">Reference proteome</keyword>
<protein>
    <submittedName>
        <fullName evidence="2">MaoC family dehydratase N-terminal domain-containing protein</fullName>
    </submittedName>
</protein>
<dbReference type="SUPFAM" id="SSF54637">
    <property type="entry name" value="Thioesterase/thiol ester dehydrase-isomerase"/>
    <property type="match status" value="2"/>
</dbReference>
<evidence type="ECO:0000313" key="3">
    <source>
        <dbReference type="Proteomes" id="UP000570166"/>
    </source>
</evidence>
<proteinExistence type="predicted"/>
<name>A0A838LCH8_9SPHN</name>
<organism evidence="2 3">
    <name type="scientific">Sphingomonas chungangi</name>
    <dbReference type="NCBI Taxonomy" id="2683589"/>
    <lineage>
        <taxon>Bacteria</taxon>
        <taxon>Pseudomonadati</taxon>
        <taxon>Pseudomonadota</taxon>
        <taxon>Alphaproteobacteria</taxon>
        <taxon>Sphingomonadales</taxon>
        <taxon>Sphingomonadaceae</taxon>
        <taxon>Sphingomonas</taxon>
    </lineage>
</organism>
<sequence>MADSLLAPSLDDSSYAQAKALLGTDIRIEQWNNEASRDTIRHYAWGIGDDNPLYSDPNYANNSRWGTIIAPPTFLYGIFDAVVAPGLPDIQWFYAGADWTFDRPLRRNEAIVAKAEYSGAKEVSGDQVSRMVLQTGDVSYWTEDGERVGQVFSHCFRVPRQSAEGGLRYEARPAATYTSQEMAEIEAAVMNEYRRGKEALFWEDVAVGEKLPGTARGPLIQIDMTAYYAGAVGTSGYKSTKLRWKYGHWARNSPELLPNNYDPSYYGAAVLPSIGHQDAKIAVSELGMPGPYDNGPQRIGFLSSCVTNWMGDDAEMRSLSVRLKKPVIFGDVTYTRGEVVGKRIDGGRGLVEIMLSAVIQTGEVTATGRAVVELPLKGAAG</sequence>
<dbReference type="GO" id="GO:0006633">
    <property type="term" value="P:fatty acid biosynthetic process"/>
    <property type="evidence" value="ECO:0007669"/>
    <property type="project" value="TreeGrafter"/>
</dbReference>